<dbReference type="Proteomes" id="UP000274922">
    <property type="component" value="Unassembled WGS sequence"/>
</dbReference>
<comment type="similarity">
    <text evidence="1">Belongs to the bacterial ribosomal protein bL19 family.</text>
</comment>
<evidence type="ECO:0000313" key="5">
    <source>
        <dbReference type="EMBL" id="RKO95936.1"/>
    </source>
</evidence>
<evidence type="ECO:0000313" key="6">
    <source>
        <dbReference type="EMBL" id="RKP03384.1"/>
    </source>
</evidence>
<dbReference type="STRING" id="1555241.A0A4P9XD28"/>
<accession>A0A4P9XD28</accession>
<dbReference type="InterPro" id="IPR001857">
    <property type="entry name" value="Ribosomal_bL19"/>
</dbReference>
<evidence type="ECO:0000256" key="3">
    <source>
        <dbReference type="ARBA" id="ARBA00023274"/>
    </source>
</evidence>
<gene>
    <name evidence="5" type="ORF">CAUPRSCDRAFT_5083</name>
    <name evidence="6" type="ORF">CXG81DRAFT_1410</name>
</gene>
<dbReference type="InterPro" id="IPR008991">
    <property type="entry name" value="Translation_prot_SH3-like_sf"/>
</dbReference>
<organism evidence="6 8">
    <name type="scientific">Caulochytrium protostelioides</name>
    <dbReference type="NCBI Taxonomy" id="1555241"/>
    <lineage>
        <taxon>Eukaryota</taxon>
        <taxon>Fungi</taxon>
        <taxon>Fungi incertae sedis</taxon>
        <taxon>Chytridiomycota</taxon>
        <taxon>Chytridiomycota incertae sedis</taxon>
        <taxon>Chytridiomycetes</taxon>
        <taxon>Caulochytriales</taxon>
        <taxon>Caulochytriaceae</taxon>
        <taxon>Caulochytrium</taxon>
    </lineage>
</organism>
<feature type="non-terminal residue" evidence="6">
    <location>
        <position position="1"/>
    </location>
</feature>
<feature type="compositionally biased region" description="Basic and acidic residues" evidence="4">
    <location>
        <begin position="1"/>
        <end position="11"/>
    </location>
</feature>
<dbReference type="Pfam" id="PF01245">
    <property type="entry name" value="Ribosomal_L19"/>
    <property type="match status" value="1"/>
</dbReference>
<keyword evidence="8" id="KW-1185">Reference proteome</keyword>
<keyword evidence="3" id="KW-0687">Ribonucleoprotein</keyword>
<evidence type="ECO:0000256" key="4">
    <source>
        <dbReference type="SAM" id="MobiDB-lite"/>
    </source>
</evidence>
<dbReference type="AlphaFoldDB" id="A0A4P9XD28"/>
<reference evidence="6" key="2">
    <citation type="submission" date="2018-04" db="EMBL/GenBank/DDBJ databases">
        <title>Leveraging single-cell genomics to expand the Fungal Tree of Life.</title>
        <authorList>
            <consortium name="DOE Joint Genome Institute"/>
            <person name="Ahrendt S.R."/>
            <person name="Quandt C.A."/>
            <person name="Ciobanu D."/>
            <person name="Clum A."/>
            <person name="Salamov A."/>
            <person name="Andreopoulos B."/>
            <person name="Cheng J.-F."/>
            <person name="Woyke T."/>
            <person name="Pelin A."/>
            <person name="Henrissat B."/>
            <person name="Benny G.L."/>
            <person name="Smith M.E."/>
            <person name="James T.Y."/>
            <person name="Grigoriev I.V."/>
        </authorList>
    </citation>
    <scope>NUCLEOTIDE SEQUENCE</scope>
    <source>
        <strain evidence="6">ATCC 52028</strain>
    </source>
</reference>
<dbReference type="EMBL" id="ML010630">
    <property type="protein sequence ID" value="RKO95936.1"/>
    <property type="molecule type" value="Genomic_DNA"/>
</dbReference>
<dbReference type="GO" id="GO:0005762">
    <property type="term" value="C:mitochondrial large ribosomal subunit"/>
    <property type="evidence" value="ECO:0007669"/>
    <property type="project" value="TreeGrafter"/>
</dbReference>
<keyword evidence="2" id="KW-0689">Ribosomal protein</keyword>
<dbReference type="InterPro" id="IPR038657">
    <property type="entry name" value="Ribosomal_bL19_sf"/>
</dbReference>
<protein>
    <submittedName>
        <fullName evidence="6">Uncharacterized protein</fullName>
    </submittedName>
</protein>
<evidence type="ECO:0000256" key="2">
    <source>
        <dbReference type="ARBA" id="ARBA00022980"/>
    </source>
</evidence>
<evidence type="ECO:0000256" key="1">
    <source>
        <dbReference type="ARBA" id="ARBA00005781"/>
    </source>
</evidence>
<dbReference type="OrthoDB" id="432645at2759"/>
<dbReference type="GO" id="GO:0003735">
    <property type="term" value="F:structural constituent of ribosome"/>
    <property type="evidence" value="ECO:0007669"/>
    <property type="project" value="InterPro"/>
</dbReference>
<dbReference type="PRINTS" id="PR00061">
    <property type="entry name" value="RIBOSOMALL19"/>
</dbReference>
<dbReference type="Gene3D" id="2.30.30.790">
    <property type="match status" value="1"/>
</dbReference>
<reference evidence="7 8" key="1">
    <citation type="journal article" date="2018" name="Nat. Microbiol.">
        <title>Leveraging single-cell genomics to expand the fungal tree of life.</title>
        <authorList>
            <person name="Ahrendt S.R."/>
            <person name="Quandt C.A."/>
            <person name="Ciobanu D."/>
            <person name="Clum A."/>
            <person name="Salamov A."/>
            <person name="Andreopoulos B."/>
            <person name="Cheng J.F."/>
            <person name="Woyke T."/>
            <person name="Pelin A."/>
            <person name="Henrissat B."/>
            <person name="Reynolds N.K."/>
            <person name="Benny G.L."/>
            <person name="Smith M.E."/>
            <person name="James T.Y."/>
            <person name="Grigoriev I.V."/>
        </authorList>
    </citation>
    <scope>NUCLEOTIDE SEQUENCE [LARGE SCALE GENOMIC DNA]</scope>
    <source>
        <strain evidence="7 8">ATCC 52028</strain>
    </source>
</reference>
<dbReference type="GO" id="GO:0006412">
    <property type="term" value="P:translation"/>
    <property type="evidence" value="ECO:0007669"/>
    <property type="project" value="InterPro"/>
</dbReference>
<evidence type="ECO:0000313" key="8">
    <source>
        <dbReference type="Proteomes" id="UP000274922"/>
    </source>
</evidence>
<dbReference type="PANTHER" id="PTHR15680:SF9">
    <property type="entry name" value="LARGE RIBOSOMAL SUBUNIT PROTEIN BL19M"/>
    <property type="match status" value="1"/>
</dbReference>
<feature type="non-terminal residue" evidence="6">
    <location>
        <position position="149"/>
    </location>
</feature>
<dbReference type="PANTHER" id="PTHR15680">
    <property type="entry name" value="RIBOSOMAL PROTEIN L19"/>
    <property type="match status" value="1"/>
</dbReference>
<dbReference type="SUPFAM" id="SSF50104">
    <property type="entry name" value="Translation proteins SH3-like domain"/>
    <property type="match status" value="1"/>
</dbReference>
<sequence length="149" mass="16568">PRAAEDQEKYDPLPPFTPLPASERRVSMTGVPPEQLGMQSDPRWTRPGAELLYSLDKEHRARHDRDGRSALFDVASPDCLDCGSILLIHQVASRANPRPQVFAGVLTKVSRRGMGTNFTVRNYVLGTGVDLKLMLYAPSLTSIRVLRRA</sequence>
<proteinExistence type="inferred from homology"/>
<dbReference type="EMBL" id="ML014124">
    <property type="protein sequence ID" value="RKP03384.1"/>
    <property type="molecule type" value="Genomic_DNA"/>
</dbReference>
<evidence type="ECO:0000313" key="7">
    <source>
        <dbReference type="Proteomes" id="UP000268535"/>
    </source>
</evidence>
<feature type="region of interest" description="Disordered" evidence="4">
    <location>
        <begin position="1"/>
        <end position="45"/>
    </location>
</feature>
<dbReference type="Proteomes" id="UP000268535">
    <property type="component" value="Unassembled WGS sequence"/>
</dbReference>
<reference evidence="5" key="3">
    <citation type="submission" date="2018-08" db="EMBL/GenBank/DDBJ databases">
        <title>Leveraging single-cell genomics to expand the Fungal Tree of Life.</title>
        <authorList>
            <consortium name="DOE Joint Genome Institute"/>
            <person name="Ahrendt S.R."/>
            <person name="Quandt C.A."/>
            <person name="Ciobanu D."/>
            <person name="Clum A."/>
            <person name="Salamov A."/>
            <person name="Andreopoulos B."/>
            <person name="Cheng J.-F."/>
            <person name="Woyke T."/>
            <person name="Pelin A."/>
            <person name="Henrissat B."/>
            <person name="Reynolds N."/>
            <person name="Benny G.L."/>
            <person name="Smith M.E."/>
            <person name="James T.Y."/>
            <person name="Grigoriev I.V."/>
        </authorList>
    </citation>
    <scope>NUCLEOTIDE SEQUENCE</scope>
    <source>
        <strain evidence="5">ATCC 52028</strain>
    </source>
</reference>
<name>A0A4P9XD28_9FUNG</name>